<evidence type="ECO:0008006" key="3">
    <source>
        <dbReference type="Google" id="ProtNLM"/>
    </source>
</evidence>
<dbReference type="OrthoDB" id="41532at2759"/>
<gene>
    <name evidence="1" type="ORF">B0A48_07910</name>
</gene>
<dbReference type="InParanoid" id="A0A1V8T0F0"/>
<sequence length="184" mass="20320">MTPTAFHLVTIPILSDLEVREVPGTRLAEKSRNFSLLARKSSPNAFASTYEAESKRSIEQTYERLTNSKAVQYVALKFDVETTEQEVSIVGVDELDRNEWEGFIALLGPQEGSDGRVSASVNPFHLMTRTSSGEHEKRKPGFSCQVDAGLYFHLNGFFVRLAARGHGLGRTQVEAAIAQTLSNS</sequence>
<reference evidence="2" key="1">
    <citation type="submission" date="2017-03" db="EMBL/GenBank/DDBJ databases">
        <title>Genomes of endolithic fungi from Antarctica.</title>
        <authorList>
            <person name="Coleine C."/>
            <person name="Masonjones S."/>
            <person name="Stajich J.E."/>
        </authorList>
    </citation>
    <scope>NUCLEOTIDE SEQUENCE [LARGE SCALE GENOMIC DNA]</scope>
    <source>
        <strain evidence="2">CCFEE 5527</strain>
    </source>
</reference>
<dbReference type="Proteomes" id="UP000192596">
    <property type="component" value="Unassembled WGS sequence"/>
</dbReference>
<proteinExistence type="predicted"/>
<organism evidence="1 2">
    <name type="scientific">Cryoendolithus antarcticus</name>
    <dbReference type="NCBI Taxonomy" id="1507870"/>
    <lineage>
        <taxon>Eukaryota</taxon>
        <taxon>Fungi</taxon>
        <taxon>Dikarya</taxon>
        <taxon>Ascomycota</taxon>
        <taxon>Pezizomycotina</taxon>
        <taxon>Dothideomycetes</taxon>
        <taxon>Dothideomycetidae</taxon>
        <taxon>Cladosporiales</taxon>
        <taxon>Cladosporiaceae</taxon>
        <taxon>Cryoendolithus</taxon>
    </lineage>
</organism>
<dbReference type="EMBL" id="NAJO01000020">
    <property type="protein sequence ID" value="OQO04893.1"/>
    <property type="molecule type" value="Genomic_DNA"/>
</dbReference>
<protein>
    <recommendedName>
        <fullName evidence="3">N-acetyltransferase domain-containing protein</fullName>
    </recommendedName>
</protein>
<comment type="caution">
    <text evidence="1">The sequence shown here is derived from an EMBL/GenBank/DDBJ whole genome shotgun (WGS) entry which is preliminary data.</text>
</comment>
<keyword evidence="2" id="KW-1185">Reference proteome</keyword>
<evidence type="ECO:0000313" key="2">
    <source>
        <dbReference type="Proteomes" id="UP000192596"/>
    </source>
</evidence>
<dbReference type="AlphaFoldDB" id="A0A1V8T0F0"/>
<evidence type="ECO:0000313" key="1">
    <source>
        <dbReference type="EMBL" id="OQO04893.1"/>
    </source>
</evidence>
<name>A0A1V8T0F0_9PEZI</name>
<accession>A0A1V8T0F0</accession>